<reference evidence="2 3" key="1">
    <citation type="submission" date="2024-08" db="EMBL/GenBank/DDBJ databases">
        <title>Insights into the chromosomal genome structure of Flemingia macrophylla.</title>
        <authorList>
            <person name="Ding Y."/>
            <person name="Zhao Y."/>
            <person name="Bi W."/>
            <person name="Wu M."/>
            <person name="Zhao G."/>
            <person name="Gong Y."/>
            <person name="Li W."/>
            <person name="Zhang P."/>
        </authorList>
    </citation>
    <scope>NUCLEOTIDE SEQUENCE [LARGE SCALE GENOMIC DNA]</scope>
    <source>
        <strain evidence="2">DYQJB</strain>
        <tissue evidence="2">Leaf</tissue>
    </source>
</reference>
<dbReference type="PANTHER" id="PTHR33122:SF69">
    <property type="entry name" value="LIPID TRANSFER PROTEIN"/>
    <property type="match status" value="1"/>
</dbReference>
<comment type="caution">
    <text evidence="2">The sequence shown here is derived from an EMBL/GenBank/DDBJ whole genome shotgun (WGS) entry which is preliminary data.</text>
</comment>
<dbReference type="EMBL" id="JBGMDY010000005">
    <property type="protein sequence ID" value="KAL2333306.1"/>
    <property type="molecule type" value="Genomic_DNA"/>
</dbReference>
<accession>A0ABD1MBY9</accession>
<dbReference type="AlphaFoldDB" id="A0ABD1MBY9"/>
<dbReference type="Proteomes" id="UP001603857">
    <property type="component" value="Unassembled WGS sequence"/>
</dbReference>
<dbReference type="InterPro" id="IPR016140">
    <property type="entry name" value="Bifunc_inhib/LTP/seed_store"/>
</dbReference>
<dbReference type="Gene3D" id="1.10.110.10">
    <property type="entry name" value="Plant lipid-transfer and hydrophobic proteins"/>
    <property type="match status" value="1"/>
</dbReference>
<dbReference type="Pfam" id="PF00234">
    <property type="entry name" value="Tryp_alpha_amyl"/>
    <property type="match status" value="1"/>
</dbReference>
<gene>
    <name evidence="2" type="ORF">Fmac_014519</name>
</gene>
<proteinExistence type="predicted"/>
<evidence type="ECO:0000313" key="3">
    <source>
        <dbReference type="Proteomes" id="UP001603857"/>
    </source>
</evidence>
<protein>
    <recommendedName>
        <fullName evidence="1">Bifunctional inhibitor/plant lipid transfer protein/seed storage helical domain-containing protein</fullName>
    </recommendedName>
</protein>
<evidence type="ECO:0000259" key="1">
    <source>
        <dbReference type="Pfam" id="PF00234"/>
    </source>
</evidence>
<dbReference type="PANTHER" id="PTHR33122">
    <property type="entry name" value="LIPID BINDING PROTEIN-RELATED"/>
    <property type="match status" value="1"/>
</dbReference>
<dbReference type="InterPro" id="IPR036312">
    <property type="entry name" value="Bifun_inhib/LTP/seed_sf"/>
</dbReference>
<sequence length="130" mass="14682">MVVFKMYSTLLGFAVHHAFDVFELPKLAEPNQPFERGLSHVVAVAELEHEKNYGPCGKFSTLRMLTHKLRHCEKAARNVRVPVSSQCCNDLAKVSIPCLYEVFSSDAFKQVGVDPRIAITIPHRCHYTNP</sequence>
<keyword evidence="3" id="KW-1185">Reference proteome</keyword>
<evidence type="ECO:0000313" key="2">
    <source>
        <dbReference type="EMBL" id="KAL2333306.1"/>
    </source>
</evidence>
<feature type="domain" description="Bifunctional inhibitor/plant lipid transfer protein/seed storage helical" evidence="1">
    <location>
        <begin position="66"/>
        <end position="128"/>
    </location>
</feature>
<dbReference type="SUPFAM" id="SSF47699">
    <property type="entry name" value="Bifunctional inhibitor/lipid-transfer protein/seed storage 2S albumin"/>
    <property type="match status" value="1"/>
</dbReference>
<dbReference type="InterPro" id="IPR039265">
    <property type="entry name" value="DIR1-like"/>
</dbReference>
<name>A0ABD1MBY9_9FABA</name>
<organism evidence="2 3">
    <name type="scientific">Flemingia macrophylla</name>
    <dbReference type="NCBI Taxonomy" id="520843"/>
    <lineage>
        <taxon>Eukaryota</taxon>
        <taxon>Viridiplantae</taxon>
        <taxon>Streptophyta</taxon>
        <taxon>Embryophyta</taxon>
        <taxon>Tracheophyta</taxon>
        <taxon>Spermatophyta</taxon>
        <taxon>Magnoliopsida</taxon>
        <taxon>eudicotyledons</taxon>
        <taxon>Gunneridae</taxon>
        <taxon>Pentapetalae</taxon>
        <taxon>rosids</taxon>
        <taxon>fabids</taxon>
        <taxon>Fabales</taxon>
        <taxon>Fabaceae</taxon>
        <taxon>Papilionoideae</taxon>
        <taxon>50 kb inversion clade</taxon>
        <taxon>NPAAA clade</taxon>
        <taxon>indigoferoid/millettioid clade</taxon>
        <taxon>Phaseoleae</taxon>
        <taxon>Flemingia</taxon>
    </lineage>
</organism>